<comment type="caution">
    <text evidence="2">The sequence shown here is derived from an EMBL/GenBank/DDBJ whole genome shotgun (WGS) entry which is preliminary data.</text>
</comment>
<dbReference type="Proteomes" id="UP000281677">
    <property type="component" value="Unassembled WGS sequence"/>
</dbReference>
<feature type="compositionally biased region" description="Acidic residues" evidence="1">
    <location>
        <begin position="258"/>
        <end position="268"/>
    </location>
</feature>
<dbReference type="OrthoDB" id="3903267at2759"/>
<organism evidence="2 3">
    <name type="scientific">Hortaea werneckii</name>
    <name type="common">Black yeast</name>
    <name type="synonym">Cladosporium werneckii</name>
    <dbReference type="NCBI Taxonomy" id="91943"/>
    <lineage>
        <taxon>Eukaryota</taxon>
        <taxon>Fungi</taxon>
        <taxon>Dikarya</taxon>
        <taxon>Ascomycota</taxon>
        <taxon>Pezizomycotina</taxon>
        <taxon>Dothideomycetes</taxon>
        <taxon>Dothideomycetidae</taxon>
        <taxon>Mycosphaerellales</taxon>
        <taxon>Teratosphaeriaceae</taxon>
        <taxon>Hortaea</taxon>
    </lineage>
</organism>
<gene>
    <name evidence="2" type="ORF">D0859_02826</name>
</gene>
<feature type="region of interest" description="Disordered" evidence="1">
    <location>
        <begin position="85"/>
        <end position="268"/>
    </location>
</feature>
<dbReference type="AlphaFoldDB" id="A0A3M7J5N1"/>
<dbReference type="EMBL" id="QWIT01000054">
    <property type="protein sequence ID" value="RMZ33023.1"/>
    <property type="molecule type" value="Genomic_DNA"/>
</dbReference>
<feature type="region of interest" description="Disordered" evidence="1">
    <location>
        <begin position="1"/>
        <end position="23"/>
    </location>
</feature>
<proteinExistence type="predicted"/>
<feature type="compositionally biased region" description="Polar residues" evidence="1">
    <location>
        <begin position="480"/>
        <end position="502"/>
    </location>
</feature>
<feature type="compositionally biased region" description="Basic residues" evidence="1">
    <location>
        <begin position="14"/>
        <end position="23"/>
    </location>
</feature>
<protein>
    <submittedName>
        <fullName evidence="2">Uncharacterized protein</fullName>
    </submittedName>
</protein>
<evidence type="ECO:0000256" key="1">
    <source>
        <dbReference type="SAM" id="MobiDB-lite"/>
    </source>
</evidence>
<reference evidence="2 3" key="1">
    <citation type="journal article" date="2018" name="BMC Genomics">
        <title>Genomic evidence for intraspecific hybridization in a clonal and extremely halotolerant yeast.</title>
        <authorList>
            <person name="Gostincar C."/>
            <person name="Stajich J.E."/>
            <person name="Zupancic J."/>
            <person name="Zalar P."/>
            <person name="Gunde-Cimerman N."/>
        </authorList>
    </citation>
    <scope>NUCLEOTIDE SEQUENCE [LARGE SCALE GENOMIC DNA]</scope>
    <source>
        <strain evidence="2 3">EXF-120</strain>
    </source>
</reference>
<feature type="region of interest" description="Disordered" evidence="1">
    <location>
        <begin position="480"/>
        <end position="503"/>
    </location>
</feature>
<feature type="compositionally biased region" description="Polar residues" evidence="1">
    <location>
        <begin position="226"/>
        <end position="237"/>
    </location>
</feature>
<evidence type="ECO:0000313" key="3">
    <source>
        <dbReference type="Proteomes" id="UP000281677"/>
    </source>
</evidence>
<accession>A0A3M7J5N1</accession>
<evidence type="ECO:0000313" key="2">
    <source>
        <dbReference type="EMBL" id="RMZ33023.1"/>
    </source>
</evidence>
<name>A0A3M7J5N1_HORWE</name>
<feature type="compositionally biased region" description="Basic residues" evidence="1">
    <location>
        <begin position="201"/>
        <end position="214"/>
    </location>
</feature>
<sequence>MSSSTQDSEYNHHEKAKRKSAAGRKLVRWDPGLDQLVLLCVDHVCTKNAIAIPWDDVAELVEPYLTGEAIKQHLVKIYKYRETDGQKVPPKLGANQRRKPFGIPGNNDDPAPVAAKKNKKGSSGDTNKDKAPVKPAKPGGSLLFNKGGSKGKKSSKSQGATATTPAASRGRKQFPAPLKTTPIARGAEADANDDGFAAPKPKSKTAGRGTKRGSRNAGSIDDDNESYLSTPTKQQKTAGGRSFRTRPNVDYSKQLAQADDDGDDTYEDDEAAKNYGLAQQHGMWLGSEAPDLLTILTKHLESPASNNSFHEERNQGFNSYGMVDAPTPAPSNHEFGRPTRFDGQPVNGSGGVAGFRSYDGYTDTPFAPFPTGHDFPHADEMPPFAFNNSNNNNDNPLMSGVQNSNRFTGVNHYNISGTMGAGGNRAINNEMANNYTDTYDMGGTNNGNIVNGVPRVFTQQSQGGFNANAVMKTDSDTYFTSSPTDMTDSNPSITPATTQDSFTPMPAQQFVDPSKTNRLYNSYDSGYYDSQMGGNDFYDHDTHFDAFPHDPAFDADRMFDSFGPGDEHSMFHPMDGGY</sequence>